<keyword evidence="13" id="KW-1185">Reference proteome</keyword>
<gene>
    <name evidence="12" type="ORF">DXN05_05430</name>
</gene>
<keyword evidence="2" id="KW-0444">Lipid biosynthesis</keyword>
<reference evidence="12 13" key="1">
    <citation type="submission" date="2018-08" db="EMBL/GenBank/DDBJ databases">
        <title>Chitinophagaceae sp. K23C18032701, a novel bacterium isolated from forest soil.</title>
        <authorList>
            <person name="Wang C."/>
        </authorList>
    </citation>
    <scope>NUCLEOTIDE SEQUENCE [LARGE SCALE GENOMIC DNA]</scope>
    <source>
        <strain evidence="12 13">K23C18032701</strain>
    </source>
</reference>
<dbReference type="PANTHER" id="PTHR35809:SF1">
    <property type="entry name" value="ARCHAETIDYLSERINE DECARBOXYLASE PROENZYME-RELATED"/>
    <property type="match status" value="1"/>
</dbReference>
<evidence type="ECO:0000256" key="7">
    <source>
        <dbReference type="ARBA" id="ARBA00023209"/>
    </source>
</evidence>
<comment type="caution">
    <text evidence="12">The sequence shown here is derived from an EMBL/GenBank/DDBJ whole genome shotgun (WGS) entry which is preliminary data.</text>
</comment>
<dbReference type="InterPro" id="IPR003817">
    <property type="entry name" value="PS_Dcarbxylase"/>
</dbReference>
<evidence type="ECO:0000256" key="10">
    <source>
        <dbReference type="ARBA" id="ARBA00023317"/>
    </source>
</evidence>
<keyword evidence="11" id="KW-0812">Transmembrane</keyword>
<evidence type="ECO:0000313" key="13">
    <source>
        <dbReference type="Proteomes" id="UP000261284"/>
    </source>
</evidence>
<keyword evidence="1" id="KW-1003">Cell membrane</keyword>
<name>A0A3E1NR72_9BACT</name>
<dbReference type="AlphaFoldDB" id="A0A3E1NR72"/>
<evidence type="ECO:0000256" key="8">
    <source>
        <dbReference type="ARBA" id="ARBA00023239"/>
    </source>
</evidence>
<dbReference type="InterPro" id="IPR033175">
    <property type="entry name" value="PSD-A"/>
</dbReference>
<evidence type="ECO:0000313" key="12">
    <source>
        <dbReference type="EMBL" id="RFM30397.1"/>
    </source>
</evidence>
<dbReference type="GO" id="GO:0008654">
    <property type="term" value="P:phospholipid biosynthetic process"/>
    <property type="evidence" value="ECO:0007669"/>
    <property type="project" value="UniProtKB-KW"/>
</dbReference>
<dbReference type="EMBL" id="QTJU01000001">
    <property type="protein sequence ID" value="RFM30397.1"/>
    <property type="molecule type" value="Genomic_DNA"/>
</dbReference>
<evidence type="ECO:0000256" key="11">
    <source>
        <dbReference type="SAM" id="Phobius"/>
    </source>
</evidence>
<protein>
    <submittedName>
        <fullName evidence="12">Phosphatidylserine decarboxylase family protein</fullName>
    </submittedName>
</protein>
<evidence type="ECO:0000256" key="2">
    <source>
        <dbReference type="ARBA" id="ARBA00022516"/>
    </source>
</evidence>
<dbReference type="NCBIfam" id="NF003678">
    <property type="entry name" value="PRK05305.1-2"/>
    <property type="match status" value="1"/>
</dbReference>
<keyword evidence="7" id="KW-0594">Phospholipid biosynthesis</keyword>
<dbReference type="PANTHER" id="PTHR35809">
    <property type="entry name" value="ARCHAETIDYLSERINE DECARBOXYLASE PROENZYME-RELATED"/>
    <property type="match status" value="1"/>
</dbReference>
<evidence type="ECO:0000256" key="1">
    <source>
        <dbReference type="ARBA" id="ARBA00022475"/>
    </source>
</evidence>
<dbReference type="GO" id="GO:0004609">
    <property type="term" value="F:phosphatidylserine decarboxylase activity"/>
    <property type="evidence" value="ECO:0007669"/>
    <property type="project" value="InterPro"/>
</dbReference>
<evidence type="ECO:0000256" key="4">
    <source>
        <dbReference type="ARBA" id="ARBA00023098"/>
    </source>
</evidence>
<feature type="transmembrane region" description="Helical" evidence="11">
    <location>
        <begin position="35"/>
        <end position="55"/>
    </location>
</feature>
<keyword evidence="11" id="KW-1133">Transmembrane helix</keyword>
<evidence type="ECO:0000256" key="5">
    <source>
        <dbReference type="ARBA" id="ARBA00023136"/>
    </source>
</evidence>
<evidence type="ECO:0000256" key="6">
    <source>
        <dbReference type="ARBA" id="ARBA00023145"/>
    </source>
</evidence>
<proteinExistence type="predicted"/>
<keyword evidence="3" id="KW-0210">Decarboxylase</keyword>
<dbReference type="OrthoDB" id="9790893at2"/>
<dbReference type="NCBIfam" id="NF003685">
    <property type="entry name" value="PRK05305.2-5"/>
    <property type="match status" value="1"/>
</dbReference>
<feature type="transmembrane region" description="Helical" evidence="11">
    <location>
        <begin position="12"/>
        <end position="29"/>
    </location>
</feature>
<organism evidence="12 13">
    <name type="scientific">Deminuibacter soli</name>
    <dbReference type="NCBI Taxonomy" id="2291815"/>
    <lineage>
        <taxon>Bacteria</taxon>
        <taxon>Pseudomonadati</taxon>
        <taxon>Bacteroidota</taxon>
        <taxon>Chitinophagia</taxon>
        <taxon>Chitinophagales</taxon>
        <taxon>Chitinophagaceae</taxon>
        <taxon>Deminuibacter</taxon>
    </lineage>
</organism>
<keyword evidence="6" id="KW-0865">Zymogen</keyword>
<dbReference type="Pfam" id="PF02666">
    <property type="entry name" value="PS_Dcarbxylase"/>
    <property type="match status" value="1"/>
</dbReference>
<keyword evidence="9" id="KW-1208">Phospholipid metabolism</keyword>
<sequence>MTIHREGYKSIGIAALIFGVLNLVSFTFLSSSLPWLAAIVFIATLFLLLFIVSFFRIPKRTLTVNDSQIICPADGKVVVIEEIVDVEYFKDKRIQVSIFMSPANVHVNRNAISGTVKYSQYHAGKYLVAWHPKSSTENERHSVVLENAKGVILVKQIAGALAKRICNYLKVNQQVKQGQEMGFIKFGSRVDVLLPVGTKVEVELNQVVKGGVTVLASW</sequence>
<keyword evidence="10" id="KW-0670">Pyruvate</keyword>
<accession>A0A3E1NR72</accession>
<evidence type="ECO:0000256" key="3">
    <source>
        <dbReference type="ARBA" id="ARBA00022793"/>
    </source>
</evidence>
<keyword evidence="5 11" id="KW-0472">Membrane</keyword>
<keyword evidence="4" id="KW-0443">Lipid metabolism</keyword>
<keyword evidence="8" id="KW-0456">Lyase</keyword>
<evidence type="ECO:0000256" key="9">
    <source>
        <dbReference type="ARBA" id="ARBA00023264"/>
    </source>
</evidence>
<dbReference type="RefSeq" id="WP_116846152.1">
    <property type="nucleotide sequence ID" value="NZ_QTJU01000001.1"/>
</dbReference>
<dbReference type="Proteomes" id="UP000261284">
    <property type="component" value="Unassembled WGS sequence"/>
</dbReference>